<feature type="domain" description="SusD-like N-terminal" evidence="7">
    <location>
        <begin position="23"/>
        <end position="220"/>
    </location>
</feature>
<evidence type="ECO:0000256" key="3">
    <source>
        <dbReference type="ARBA" id="ARBA00022729"/>
    </source>
</evidence>
<organism evidence="8 9">
    <name type="scientific">Sphingobacterium siyangense</name>
    <dbReference type="NCBI Taxonomy" id="459529"/>
    <lineage>
        <taxon>Bacteria</taxon>
        <taxon>Pseudomonadati</taxon>
        <taxon>Bacteroidota</taxon>
        <taxon>Sphingobacteriia</taxon>
        <taxon>Sphingobacteriales</taxon>
        <taxon>Sphingobacteriaceae</taxon>
        <taxon>Sphingobacterium</taxon>
    </lineage>
</organism>
<evidence type="ECO:0000259" key="6">
    <source>
        <dbReference type="Pfam" id="PF07980"/>
    </source>
</evidence>
<dbReference type="PROSITE" id="PS51257">
    <property type="entry name" value="PROKAR_LIPOPROTEIN"/>
    <property type="match status" value="1"/>
</dbReference>
<comment type="subcellular location">
    <subcellularLocation>
        <location evidence="1">Cell outer membrane</location>
    </subcellularLocation>
</comment>
<proteinExistence type="inferred from homology"/>
<evidence type="ECO:0000256" key="1">
    <source>
        <dbReference type="ARBA" id="ARBA00004442"/>
    </source>
</evidence>
<evidence type="ECO:0000259" key="7">
    <source>
        <dbReference type="Pfam" id="PF14322"/>
    </source>
</evidence>
<name>A0A420FMW2_9SPHI</name>
<evidence type="ECO:0000256" key="5">
    <source>
        <dbReference type="ARBA" id="ARBA00023237"/>
    </source>
</evidence>
<keyword evidence="5" id="KW-0998">Cell outer membrane</keyword>
<sequence>MKKYIYLLICLLVPVFFGACSKYLDVDLANQKTLDETFQKRTTTERYLAQVYGYLPIEHDLFNSEGGNVPLSDEALFSWVAWVPWLNFTNGGWGVTTDDYATWVHNYQGINQATIFINNVDKNVELNESTKSIMKAEARFLRAYFYYLLLKRYGPVFVWGDRAADDKIDAKTVDRMSLEANVNFILSEFDKATAVLPKEITDQAWYGRLTKGAVMAAKSELLLYMARPLFNGAKLYVGLKNRNGEFLFPQTVDPTKWELAAQAAKDLIDLNLYTLYQDNKETNNFRRAIKSYMGIYFEKWNSEIIWGRWSDDGFNYNVRTAPPRVVTMGWGGYAPSLKLVDSYPMASSGRYPITGYSSNGQPIIDEKSGYQETGFTDNYVHPLDNFAAFKAHNSCVGRDARFYASILANGMYWINRLHGDKKVTFFDGGTSTYTKTGDCVKSGYLWRRMSDPTNDIESGNWGQFAWPFYRLAEIYLNYAEACNEKPSRNETEALKYVNLVRQRSGLNKLEEAYPEVLGNKELLRGLLRKERMVEMAFEGHRYPDLRTWMIAEQEMNEPYYTRNVAATTYEASWERTKDVFPGKRVFQAKHYFFPIHQQQLSEMVNMTQNYGW</sequence>
<comment type="similarity">
    <text evidence="2">Belongs to the SusD family.</text>
</comment>
<protein>
    <recommendedName>
        <fullName evidence="10">Outer membrane starch-binding protein</fullName>
    </recommendedName>
</protein>
<keyword evidence="9" id="KW-1185">Reference proteome</keyword>
<accession>A0A420FMW2</accession>
<evidence type="ECO:0000256" key="4">
    <source>
        <dbReference type="ARBA" id="ARBA00023136"/>
    </source>
</evidence>
<evidence type="ECO:0000313" key="9">
    <source>
        <dbReference type="Proteomes" id="UP000286402"/>
    </source>
</evidence>
<dbReference type="Pfam" id="PF07980">
    <property type="entry name" value="SusD_RagB"/>
    <property type="match status" value="1"/>
</dbReference>
<comment type="caution">
    <text evidence="8">The sequence shown here is derived from an EMBL/GenBank/DDBJ whole genome shotgun (WGS) entry which is preliminary data.</text>
</comment>
<dbReference type="InterPro" id="IPR012944">
    <property type="entry name" value="SusD_RagB_dom"/>
</dbReference>
<dbReference type="Proteomes" id="UP000286402">
    <property type="component" value="Unassembled WGS sequence"/>
</dbReference>
<dbReference type="SUPFAM" id="SSF48452">
    <property type="entry name" value="TPR-like"/>
    <property type="match status" value="1"/>
</dbReference>
<dbReference type="EMBL" id="MCAQ01000025">
    <property type="protein sequence ID" value="RKF34254.1"/>
    <property type="molecule type" value="Genomic_DNA"/>
</dbReference>
<gene>
    <name evidence="8" type="ORF">BCY89_11550</name>
</gene>
<feature type="domain" description="RagB/SusD" evidence="6">
    <location>
        <begin position="303"/>
        <end position="612"/>
    </location>
</feature>
<dbReference type="InterPro" id="IPR033985">
    <property type="entry name" value="SusD-like_N"/>
</dbReference>
<evidence type="ECO:0000313" key="8">
    <source>
        <dbReference type="EMBL" id="RKF34254.1"/>
    </source>
</evidence>
<reference evidence="8 9" key="1">
    <citation type="submission" date="2016-07" db="EMBL/GenBank/DDBJ databases">
        <title>Genome analysis of Sphingobacterium siyangense T12B17.</title>
        <authorList>
            <person name="Xu D."/>
            <person name="Su Y."/>
            <person name="Zheng S."/>
        </authorList>
    </citation>
    <scope>NUCLEOTIDE SEQUENCE [LARGE SCALE GENOMIC DNA]</scope>
    <source>
        <strain evidence="8 9">T12B17</strain>
    </source>
</reference>
<dbReference type="Pfam" id="PF14322">
    <property type="entry name" value="SusD-like_3"/>
    <property type="match status" value="1"/>
</dbReference>
<evidence type="ECO:0000256" key="2">
    <source>
        <dbReference type="ARBA" id="ARBA00006275"/>
    </source>
</evidence>
<dbReference type="InterPro" id="IPR011990">
    <property type="entry name" value="TPR-like_helical_dom_sf"/>
</dbReference>
<evidence type="ECO:0008006" key="10">
    <source>
        <dbReference type="Google" id="ProtNLM"/>
    </source>
</evidence>
<dbReference type="RefSeq" id="WP_120335199.1">
    <property type="nucleotide sequence ID" value="NZ_JBPFRJ010000014.1"/>
</dbReference>
<dbReference type="GO" id="GO:0009279">
    <property type="term" value="C:cell outer membrane"/>
    <property type="evidence" value="ECO:0007669"/>
    <property type="project" value="UniProtKB-SubCell"/>
</dbReference>
<keyword evidence="3" id="KW-0732">Signal</keyword>
<dbReference type="AlphaFoldDB" id="A0A420FMW2"/>
<keyword evidence="4" id="KW-0472">Membrane</keyword>
<dbReference type="Gene3D" id="1.25.40.390">
    <property type="match status" value="1"/>
</dbReference>